<accession>A0A378XFP0</accession>
<organism evidence="3 4">
    <name type="scientific">Oligella ureolytica</name>
    <dbReference type="NCBI Taxonomy" id="90244"/>
    <lineage>
        <taxon>Bacteria</taxon>
        <taxon>Pseudomonadati</taxon>
        <taxon>Pseudomonadota</taxon>
        <taxon>Betaproteobacteria</taxon>
        <taxon>Burkholderiales</taxon>
        <taxon>Alcaligenaceae</taxon>
        <taxon>Oligella</taxon>
    </lineage>
</organism>
<dbReference type="Pfam" id="PF00534">
    <property type="entry name" value="Glycos_transf_1"/>
    <property type="match status" value="1"/>
</dbReference>
<proteinExistence type="predicted"/>
<feature type="domain" description="Glycosyltransferase subfamily 4-like N-terminal" evidence="2">
    <location>
        <begin position="4"/>
        <end position="143"/>
    </location>
</feature>
<dbReference type="PANTHER" id="PTHR12526">
    <property type="entry name" value="GLYCOSYLTRANSFERASE"/>
    <property type="match status" value="1"/>
</dbReference>
<evidence type="ECO:0000313" key="4">
    <source>
        <dbReference type="Proteomes" id="UP000254603"/>
    </source>
</evidence>
<gene>
    <name evidence="3" type="primary">glgA</name>
    <name evidence="3" type="ORF">NCTC11997_00960</name>
</gene>
<reference evidence="3 4" key="1">
    <citation type="submission" date="2018-06" db="EMBL/GenBank/DDBJ databases">
        <authorList>
            <consortium name="Pathogen Informatics"/>
            <person name="Doyle S."/>
        </authorList>
    </citation>
    <scope>NUCLEOTIDE SEQUENCE [LARGE SCALE GENOMIC DNA]</scope>
    <source>
        <strain evidence="3 4">NCTC11997</strain>
    </source>
</reference>
<keyword evidence="3" id="KW-0328">Glycosyltransferase</keyword>
<evidence type="ECO:0000313" key="3">
    <source>
        <dbReference type="EMBL" id="SUA52917.1"/>
    </source>
</evidence>
<protein>
    <submittedName>
        <fullName evidence="3">Capsular glucan synthase</fullName>
        <ecNumber evidence="3">2.4.1.21</ecNumber>
    </submittedName>
</protein>
<dbReference type="PANTHER" id="PTHR12526:SF638">
    <property type="entry name" value="SPORE COAT PROTEIN SA"/>
    <property type="match status" value="1"/>
</dbReference>
<name>A0A378XFP0_9BURK</name>
<dbReference type="Pfam" id="PF13477">
    <property type="entry name" value="Glyco_trans_4_2"/>
    <property type="match status" value="1"/>
</dbReference>
<dbReference type="Gene3D" id="3.40.50.2000">
    <property type="entry name" value="Glycogen Phosphorylase B"/>
    <property type="match status" value="2"/>
</dbReference>
<dbReference type="AlphaFoldDB" id="A0A378XFP0"/>
<dbReference type="STRING" id="1122619.GCA_000373745_00509"/>
<feature type="domain" description="Glycosyl transferase family 1" evidence="1">
    <location>
        <begin position="191"/>
        <end position="344"/>
    </location>
</feature>
<dbReference type="InterPro" id="IPR028098">
    <property type="entry name" value="Glyco_trans_4-like_N"/>
</dbReference>
<keyword evidence="3" id="KW-0808">Transferase</keyword>
<evidence type="ECO:0000259" key="2">
    <source>
        <dbReference type="Pfam" id="PF13477"/>
    </source>
</evidence>
<dbReference type="GO" id="GO:0009011">
    <property type="term" value="F:alpha-1,4-glucan glucosyltransferase (ADP-glucose donor) activity"/>
    <property type="evidence" value="ECO:0007669"/>
    <property type="project" value="UniProtKB-EC"/>
</dbReference>
<dbReference type="SUPFAM" id="SSF53756">
    <property type="entry name" value="UDP-Glycosyltransferase/glycogen phosphorylase"/>
    <property type="match status" value="1"/>
</dbReference>
<dbReference type="RefSeq" id="WP_018573685.1">
    <property type="nucleotide sequence ID" value="NZ_CP065725.1"/>
</dbReference>
<sequence length="374" mass="41184">MKKLLIVVNNPAFFLSHRLNVAKEAKAQGFRVIVSTMDGPAVQTIKDHGFEHVVFPMLRSGMNPLKELKTLVALCKIYRQVKPDIVHLVTIKPVLYGGIAARLMRVPAVVYAISGMGFLFTKARSRFDPVNMITRLLYRNSLAHTNSRVIVQNQTDQALVQEMCSLKDEQLVLIRGSGADLNQYQFLPEPPTPPVVITMAARLLRDKGVQEFVDAARLAKKNGRHDLLWQLAGSPDPGNPASITDEDLAAWRDDIRYLGELTDIAKLYSESHIVALPSYREGLPKSLVEAAACGRAVVTTDVTGCRDAIEPGVTGLLVDVCCAESLYDGVIKLADDDELRRGMGLAGHQLAQEEFDEKLIAKKQVALYAELLAS</sequence>
<dbReference type="CDD" id="cd03808">
    <property type="entry name" value="GT4_CapM-like"/>
    <property type="match status" value="1"/>
</dbReference>
<dbReference type="InterPro" id="IPR001296">
    <property type="entry name" value="Glyco_trans_1"/>
</dbReference>
<evidence type="ECO:0000259" key="1">
    <source>
        <dbReference type="Pfam" id="PF00534"/>
    </source>
</evidence>
<dbReference type="Proteomes" id="UP000254603">
    <property type="component" value="Unassembled WGS sequence"/>
</dbReference>
<dbReference type="EMBL" id="UGSB01000001">
    <property type="protein sequence ID" value="SUA52917.1"/>
    <property type="molecule type" value="Genomic_DNA"/>
</dbReference>
<dbReference type="EC" id="2.4.1.21" evidence="3"/>